<evidence type="ECO:0000256" key="1">
    <source>
        <dbReference type="ARBA" id="ARBA00000085"/>
    </source>
</evidence>
<evidence type="ECO:0000313" key="7">
    <source>
        <dbReference type="EMBL" id="MBC4015704.1"/>
    </source>
</evidence>
<evidence type="ECO:0000259" key="6">
    <source>
        <dbReference type="PROSITE" id="PS50109"/>
    </source>
</evidence>
<dbReference type="RefSeq" id="WP_186770476.1">
    <property type="nucleotide sequence ID" value="NZ_JACOMF010000009.1"/>
</dbReference>
<evidence type="ECO:0000256" key="3">
    <source>
        <dbReference type="ARBA" id="ARBA00022553"/>
    </source>
</evidence>
<accession>A0A9X0QXD0</accession>
<dbReference type="SMART" id="SM00388">
    <property type="entry name" value="HisKA"/>
    <property type="match status" value="1"/>
</dbReference>
<dbReference type="Pfam" id="PF02518">
    <property type="entry name" value="HATPase_c"/>
    <property type="match status" value="1"/>
</dbReference>
<dbReference type="PROSITE" id="PS50109">
    <property type="entry name" value="HIS_KIN"/>
    <property type="match status" value="1"/>
</dbReference>
<comment type="caution">
    <text evidence="7">The sequence shown here is derived from an EMBL/GenBank/DDBJ whole genome shotgun (WGS) entry which is preliminary data.</text>
</comment>
<dbReference type="Gene3D" id="1.10.287.130">
    <property type="match status" value="1"/>
</dbReference>
<organism evidence="7 8">
    <name type="scientific">Siccirubricoccus deserti</name>
    <dbReference type="NCBI Taxonomy" id="2013562"/>
    <lineage>
        <taxon>Bacteria</taxon>
        <taxon>Pseudomonadati</taxon>
        <taxon>Pseudomonadota</taxon>
        <taxon>Alphaproteobacteria</taxon>
        <taxon>Acetobacterales</taxon>
        <taxon>Roseomonadaceae</taxon>
        <taxon>Siccirubricoccus</taxon>
    </lineage>
</organism>
<dbReference type="Gene3D" id="3.30.450.20">
    <property type="entry name" value="PAS domain"/>
    <property type="match status" value="9"/>
</dbReference>
<evidence type="ECO:0000313" key="8">
    <source>
        <dbReference type="Proteomes" id="UP000600101"/>
    </source>
</evidence>
<keyword evidence="4" id="KW-0808">Transferase</keyword>
<dbReference type="InterPro" id="IPR003661">
    <property type="entry name" value="HisK_dim/P_dom"/>
</dbReference>
<dbReference type="SUPFAM" id="SSF47384">
    <property type="entry name" value="Homodimeric domain of signal transducing histidine kinase"/>
    <property type="match status" value="1"/>
</dbReference>
<dbReference type="SMART" id="SM00387">
    <property type="entry name" value="HATPase_c"/>
    <property type="match status" value="1"/>
</dbReference>
<dbReference type="InterPro" id="IPR003594">
    <property type="entry name" value="HATPase_dom"/>
</dbReference>
<comment type="catalytic activity">
    <reaction evidence="1">
        <text>ATP + protein L-histidine = ADP + protein N-phospho-L-histidine.</text>
        <dbReference type="EC" id="2.7.13.3"/>
    </reaction>
</comment>
<keyword evidence="8" id="KW-1185">Reference proteome</keyword>
<dbReference type="Gene3D" id="3.30.565.10">
    <property type="entry name" value="Histidine kinase-like ATPase, C-terminal domain"/>
    <property type="match status" value="1"/>
</dbReference>
<dbReference type="PRINTS" id="PR00344">
    <property type="entry name" value="BCTRLSENSOR"/>
</dbReference>
<sequence length="1501" mass="161373">MTEAIDLTSDPVTAAPGPVQLMLDHMRHGIALYDARQRLVASNALARRLAASPPATPDTPGVAERGPAVARNEPRLRIVTQPDGTVIERMTEPTPDGGYVVTFSDVTARAQAEAAARAQAALLQATLDNLRNGVMLFGPDHRLRLSNALAADLAGFSPGVLQPGVAAATLTEDLWRNGELGPEPEACERARDRLAADRTMPARFVRTKPDGRMVEVRSEPMPDGGFLVTHTDVTPLARAEAEARQRATMLQAMQDSIRHGLVLYGPDRRLITANRLAAPLSNLLPEELVPGTSLDTLIERQLERGNFGTGPEAAAEAGHIRALDRTVPHRYQRELPDGRIIEISSDPTPDGGFVISYVDITAQARAEAAAQARASLLQTMQDNMRQGIALFDAERRLITANRLAAELAGVPPEVLVPGTTHASMVQRQLAAGVFGRGPAAEAEAARVLMRDRRQRLQSQREMPDGKVVDSASNPMPDGGFVVTWVDVTALVYAERAAEQRAATLQAMIENMRHGVALFGPDRRLQAANRLAAELGHFPPGTLAPGRSFDALVAVQRAVGLTGSAELDIDLASRGIAQDRSQPVRYTRPGRGGRVIEVSSNPMPDGGFVISLTDITALARAEAEAKRRAEVQAVMLDTIRHGITFFGPDHRVIATNRLSHAISGRRPEHALPGMTLEEVIRAQQAAGALGPEPEAETWVQRTLAVDRSRHHRYQRRTPDGRLIELVSDPTPDGGFAVTFSDITALADAEAAAASRAAMLEAALDNMRHGIQLFGPDRRLLAHNDLSVTYCGLQQGDIFDGITFDEAVRKMHRRGVFGPEPGASRAMRERIERDRSQAYRSQRLAPDGTMIEVFSDPTPDGGFVITLTDVTALARAEAVAQEQAATLRAAIDSTRHSIALYGPDRRLRIANRLSGPAHGLPALEERVGARLDDLIAEQLAQGTFGEGAEAARTAAELIAVDRSKPLHFQRRMPNGQVLDIASDPTPDGGFVVTHSDVTELVEARADASARAGILQVMLDNIRHGITYYGADRRVISSNALADTLGGHPPGTVVPGRLLDELIEAQLATNAVSGDTAGIAEMARSLDRSRPARYVRQNADGRTVEVTTDPTPDGGFVATMTDITALAEAEVAARQRASMLQAMLDNIRHGIALFDAEGRVLAANPVFRSMLDLPAEVIEPGRPMADFVQLMLERGEYGEGEAGLAAAQAMLGRDRTRPLRTTRTRPNGMTVETVSDPIPGAGWVITYTDVTEDRRVRAELERAKNAAEAANTAKSRFLATMSHELRTPLNAVIGFSEAYLATPDPARGLDYMRSIHEAGRHLLSLIDDILDVTRAETSGFAITAGRVDVRALAEGAVRVMRATAATARVTLQAVLPPALPWVRADELRMRQVLLNLLSNAVKFTPAEGMVTLAGEQEAGGDLVLRVTDTGIGMRPEDIPRAFEPFTQLDSSLARRFPGSGLGLYLSKALAEAQGAALSLESAPGHGTTAVLRIPQALLLVPVAI</sequence>
<evidence type="ECO:0000256" key="5">
    <source>
        <dbReference type="ARBA" id="ARBA00022777"/>
    </source>
</evidence>
<dbReference type="InterPro" id="IPR036097">
    <property type="entry name" value="HisK_dim/P_sf"/>
</dbReference>
<feature type="domain" description="Histidine kinase" evidence="6">
    <location>
        <begin position="1277"/>
        <end position="1494"/>
    </location>
</feature>
<dbReference type="Proteomes" id="UP000600101">
    <property type="component" value="Unassembled WGS sequence"/>
</dbReference>
<dbReference type="SUPFAM" id="SSF55874">
    <property type="entry name" value="ATPase domain of HSP90 chaperone/DNA topoisomerase II/histidine kinase"/>
    <property type="match status" value="1"/>
</dbReference>
<gene>
    <name evidence="7" type="ORF">H7965_10240</name>
</gene>
<dbReference type="InterPro" id="IPR004358">
    <property type="entry name" value="Sig_transdc_His_kin-like_C"/>
</dbReference>
<dbReference type="InterPro" id="IPR000014">
    <property type="entry name" value="PAS"/>
</dbReference>
<keyword evidence="3" id="KW-0597">Phosphoprotein</keyword>
<name>A0A9X0QXD0_9PROT</name>
<dbReference type="InterPro" id="IPR035965">
    <property type="entry name" value="PAS-like_dom_sf"/>
</dbReference>
<dbReference type="InterPro" id="IPR036890">
    <property type="entry name" value="HATPase_C_sf"/>
</dbReference>
<dbReference type="Pfam" id="PF00512">
    <property type="entry name" value="HisKA"/>
    <property type="match status" value="1"/>
</dbReference>
<dbReference type="SMART" id="SM00091">
    <property type="entry name" value="PAS"/>
    <property type="match status" value="5"/>
</dbReference>
<keyword evidence="5" id="KW-0418">Kinase</keyword>
<evidence type="ECO:0000256" key="2">
    <source>
        <dbReference type="ARBA" id="ARBA00012438"/>
    </source>
</evidence>
<dbReference type="CDD" id="cd16922">
    <property type="entry name" value="HATPase_EvgS-ArcB-TorS-like"/>
    <property type="match status" value="1"/>
</dbReference>
<reference evidence="7" key="1">
    <citation type="submission" date="2020-08" db="EMBL/GenBank/DDBJ databases">
        <authorList>
            <person name="Hu Y."/>
            <person name="Nguyen S.V."/>
            <person name="Li F."/>
            <person name="Fanning S."/>
        </authorList>
    </citation>
    <scope>NUCLEOTIDE SEQUENCE</scope>
    <source>
        <strain evidence="7">SYSU D8009</strain>
    </source>
</reference>
<protein>
    <recommendedName>
        <fullName evidence="2">histidine kinase</fullName>
        <ecNumber evidence="2">2.7.13.3</ecNumber>
    </recommendedName>
</protein>
<proteinExistence type="predicted"/>
<dbReference type="EMBL" id="JACOMF010000009">
    <property type="protein sequence ID" value="MBC4015704.1"/>
    <property type="molecule type" value="Genomic_DNA"/>
</dbReference>
<dbReference type="GO" id="GO:0000155">
    <property type="term" value="F:phosphorelay sensor kinase activity"/>
    <property type="evidence" value="ECO:0007669"/>
    <property type="project" value="InterPro"/>
</dbReference>
<dbReference type="Pfam" id="PF12860">
    <property type="entry name" value="PAS_7"/>
    <property type="match status" value="10"/>
</dbReference>
<dbReference type="FunFam" id="3.30.565.10:FF:000006">
    <property type="entry name" value="Sensor histidine kinase WalK"/>
    <property type="match status" value="1"/>
</dbReference>
<dbReference type="InterPro" id="IPR005467">
    <property type="entry name" value="His_kinase_dom"/>
</dbReference>
<dbReference type="EC" id="2.7.13.3" evidence="2"/>
<dbReference type="SUPFAM" id="SSF55785">
    <property type="entry name" value="PYP-like sensor domain (PAS domain)"/>
    <property type="match status" value="8"/>
</dbReference>
<dbReference type="PANTHER" id="PTHR43047">
    <property type="entry name" value="TWO-COMPONENT HISTIDINE PROTEIN KINASE"/>
    <property type="match status" value="1"/>
</dbReference>
<evidence type="ECO:0000256" key="4">
    <source>
        <dbReference type="ARBA" id="ARBA00022679"/>
    </source>
</evidence>
<dbReference type="CDD" id="cd00082">
    <property type="entry name" value="HisKA"/>
    <property type="match status" value="1"/>
</dbReference>